<gene>
    <name evidence="1" type="ORF">SDC9_97216</name>
</gene>
<proteinExistence type="predicted"/>
<organism evidence="1">
    <name type="scientific">bioreactor metagenome</name>
    <dbReference type="NCBI Taxonomy" id="1076179"/>
    <lineage>
        <taxon>unclassified sequences</taxon>
        <taxon>metagenomes</taxon>
        <taxon>ecological metagenomes</taxon>
    </lineage>
</organism>
<name>A0A645AB90_9ZZZZ</name>
<accession>A0A645AB90</accession>
<sequence length="116" mass="12535">MTLLFHNHQGVGYVLLAQAGETEPFRFKVYGKQKGKIVQECRDAGSKQDFCVAYPHEFCHDKADGSHDGWGELTSGGSNSLHCGGKLLLVAGFLHHRDGYGSCGSDIGDGRTVDHA</sequence>
<dbReference type="AlphaFoldDB" id="A0A645AB90"/>
<dbReference type="EMBL" id="VSSQ01012986">
    <property type="protein sequence ID" value="MPM50475.1"/>
    <property type="molecule type" value="Genomic_DNA"/>
</dbReference>
<evidence type="ECO:0000313" key="1">
    <source>
        <dbReference type="EMBL" id="MPM50475.1"/>
    </source>
</evidence>
<reference evidence="1" key="1">
    <citation type="submission" date="2019-08" db="EMBL/GenBank/DDBJ databases">
        <authorList>
            <person name="Kucharzyk K."/>
            <person name="Murdoch R.W."/>
            <person name="Higgins S."/>
            <person name="Loffler F."/>
        </authorList>
    </citation>
    <scope>NUCLEOTIDE SEQUENCE</scope>
</reference>
<protein>
    <submittedName>
        <fullName evidence="1">Uncharacterized protein</fullName>
    </submittedName>
</protein>
<comment type="caution">
    <text evidence="1">The sequence shown here is derived from an EMBL/GenBank/DDBJ whole genome shotgun (WGS) entry which is preliminary data.</text>
</comment>